<gene>
    <name evidence="8" type="ORF">BUZ57_00555</name>
</gene>
<comment type="caution">
    <text evidence="8">The sequence shown here is derived from an EMBL/GenBank/DDBJ whole genome shotgun (WGS) entry which is preliminary data.</text>
</comment>
<feature type="domain" description="ABC-2 type transporter transmembrane" evidence="7">
    <location>
        <begin position="19"/>
        <end position="385"/>
    </location>
</feature>
<feature type="transmembrane region" description="Helical" evidence="6">
    <location>
        <begin position="367"/>
        <end position="385"/>
    </location>
</feature>
<evidence type="ECO:0000256" key="2">
    <source>
        <dbReference type="ARBA" id="ARBA00022475"/>
    </source>
</evidence>
<comment type="subcellular location">
    <subcellularLocation>
        <location evidence="1">Cell membrane</location>
        <topology evidence="1">Multi-pass membrane protein</topology>
    </subcellularLocation>
</comment>
<dbReference type="Pfam" id="PF12698">
    <property type="entry name" value="ABC2_membrane_3"/>
    <property type="match status" value="1"/>
</dbReference>
<dbReference type="KEGG" id="shu:SHYC_02735"/>
<dbReference type="PANTHER" id="PTHR30294:SF29">
    <property type="entry name" value="MULTIDRUG ABC TRANSPORTER PERMEASE YBHS-RELATED"/>
    <property type="match status" value="1"/>
</dbReference>
<reference evidence="8 9" key="1">
    <citation type="journal article" date="2016" name="Front. Microbiol.">
        <title>Comprehensive Phylogenetic Analysis of Bovine Non-aureus Staphylococci Species Based on Whole-Genome Sequencing.</title>
        <authorList>
            <person name="Naushad S."/>
            <person name="Barkema H.W."/>
            <person name="Luby C."/>
            <person name="Condas L.A."/>
            <person name="Nobrega D.B."/>
            <person name="Carson D.A."/>
            <person name="De Buck J."/>
        </authorList>
    </citation>
    <scope>NUCLEOTIDE SEQUENCE [LARGE SCALE GENOMIC DNA]</scope>
    <source>
        <strain evidence="8 9">SNUC 5959</strain>
    </source>
</reference>
<evidence type="ECO:0000313" key="9">
    <source>
        <dbReference type="Proteomes" id="UP000285625"/>
    </source>
</evidence>
<evidence type="ECO:0000256" key="5">
    <source>
        <dbReference type="ARBA" id="ARBA00023136"/>
    </source>
</evidence>
<sequence>MRKFLATFKLTYFNKLKSKAFIISTILFMLAIIGLANADKIIKMFDDGQDNIAVVTKDERVFQYIKKTNESLHKGVHYKKLSASKVDQALKDESIDQAYMIHTEGDRISATIKASKQPSEIDQKELQTILTQFQSQKVAQKLGLTPNEQKELFTPSTVDTKVIKVGEGQSIDQNEKAFSSFIVMIGSLLMMFIIINYANQIAMEVATEKTSRVSEMIITSVKPSLHIIAKITAVLSVALTQIAAIGLTVIACVFFFDLGKTLKGLDFVFTPHITRLIIFGIIFLIIGVFTYVIFAAILGNLTARIEDMGQTLMPLTMLMIASFYTGYIGGLTNPDNIFIKITSYVPFFSPFVTFARLSIPETPTYEAIIAIVIHLVLILVLFYFATKSYQNAVLTFEKGWWKAFKRVIQK</sequence>
<keyword evidence="4 6" id="KW-1133">Transmembrane helix</keyword>
<dbReference type="InterPro" id="IPR051449">
    <property type="entry name" value="ABC-2_transporter_component"/>
</dbReference>
<evidence type="ECO:0000256" key="6">
    <source>
        <dbReference type="SAM" id="Phobius"/>
    </source>
</evidence>
<evidence type="ECO:0000313" key="8">
    <source>
        <dbReference type="EMBL" id="RIO47797.1"/>
    </source>
</evidence>
<proteinExistence type="predicted"/>
<feature type="transmembrane region" description="Helical" evidence="6">
    <location>
        <begin position="311"/>
        <end position="331"/>
    </location>
</feature>
<dbReference type="STRING" id="1284.SHYC_02735"/>
<dbReference type="RefSeq" id="WP_039644297.1">
    <property type="nucleotide sequence ID" value="NZ_CP008747.1"/>
</dbReference>
<dbReference type="EMBL" id="QXVO01000001">
    <property type="protein sequence ID" value="RIO47797.1"/>
    <property type="molecule type" value="Genomic_DNA"/>
</dbReference>
<dbReference type="HOGENOM" id="CLU_046841_1_0_9"/>
<dbReference type="GO" id="GO:0140359">
    <property type="term" value="F:ABC-type transporter activity"/>
    <property type="evidence" value="ECO:0007669"/>
    <property type="project" value="InterPro"/>
</dbReference>
<dbReference type="PANTHER" id="PTHR30294">
    <property type="entry name" value="MEMBRANE COMPONENT OF ABC TRANSPORTER YHHJ-RELATED"/>
    <property type="match status" value="1"/>
</dbReference>
<feature type="transmembrane region" description="Helical" evidence="6">
    <location>
        <begin position="337"/>
        <end position="355"/>
    </location>
</feature>
<dbReference type="Proteomes" id="UP000285625">
    <property type="component" value="Unassembled WGS sequence"/>
</dbReference>
<evidence type="ECO:0000256" key="4">
    <source>
        <dbReference type="ARBA" id="ARBA00022989"/>
    </source>
</evidence>
<evidence type="ECO:0000259" key="7">
    <source>
        <dbReference type="Pfam" id="PF12698"/>
    </source>
</evidence>
<keyword evidence="2" id="KW-1003">Cell membrane</keyword>
<keyword evidence="3 6" id="KW-0812">Transmembrane</keyword>
<organism evidence="8 9">
    <name type="scientific">Staphylococcus hyicus</name>
    <dbReference type="NCBI Taxonomy" id="1284"/>
    <lineage>
        <taxon>Bacteria</taxon>
        <taxon>Bacillati</taxon>
        <taxon>Bacillota</taxon>
        <taxon>Bacilli</taxon>
        <taxon>Bacillales</taxon>
        <taxon>Staphylococcaceae</taxon>
        <taxon>Staphylococcus</taxon>
    </lineage>
</organism>
<name>A0A0A8HMQ1_STAHY</name>
<accession>A0A0A8HMQ1</accession>
<dbReference type="GeneID" id="41072383"/>
<feature type="transmembrane region" description="Helical" evidence="6">
    <location>
        <begin position="276"/>
        <end position="299"/>
    </location>
</feature>
<protein>
    <submittedName>
        <fullName evidence="8">ABC transporter permease</fullName>
    </submittedName>
</protein>
<dbReference type="InterPro" id="IPR013525">
    <property type="entry name" value="ABC2_TM"/>
</dbReference>
<feature type="transmembrane region" description="Helical" evidence="6">
    <location>
        <begin position="177"/>
        <end position="198"/>
    </location>
</feature>
<keyword evidence="5 6" id="KW-0472">Membrane</keyword>
<dbReference type="GO" id="GO:0005886">
    <property type="term" value="C:plasma membrane"/>
    <property type="evidence" value="ECO:0007669"/>
    <property type="project" value="UniProtKB-SubCell"/>
</dbReference>
<dbReference type="AlphaFoldDB" id="A0A0A8HMQ1"/>
<evidence type="ECO:0000256" key="3">
    <source>
        <dbReference type="ARBA" id="ARBA00022692"/>
    </source>
</evidence>
<feature type="transmembrane region" description="Helical" evidence="6">
    <location>
        <begin position="231"/>
        <end position="256"/>
    </location>
</feature>
<evidence type="ECO:0000256" key="1">
    <source>
        <dbReference type="ARBA" id="ARBA00004651"/>
    </source>
</evidence>